<keyword evidence="4" id="KW-1185">Reference proteome</keyword>
<feature type="transmembrane region" description="Helical" evidence="1">
    <location>
        <begin position="229"/>
        <end position="250"/>
    </location>
</feature>
<keyword evidence="1" id="KW-0472">Membrane</keyword>
<dbReference type="EMBL" id="BSFL01000001">
    <property type="protein sequence ID" value="GLK78852.1"/>
    <property type="molecule type" value="Genomic_DNA"/>
</dbReference>
<evidence type="ECO:0000256" key="2">
    <source>
        <dbReference type="SAM" id="SignalP"/>
    </source>
</evidence>
<dbReference type="RefSeq" id="WP_271199352.1">
    <property type="nucleotide sequence ID" value="NZ_BSFL01000001.1"/>
</dbReference>
<feature type="chain" id="PRO_5040916867" evidence="2">
    <location>
        <begin position="21"/>
        <end position="253"/>
    </location>
</feature>
<dbReference type="InterPro" id="IPR019088">
    <property type="entry name" value="CHP02186-rel_TM"/>
</dbReference>
<accession>A0A9W6N620</accession>
<dbReference type="AlphaFoldDB" id="A0A9W6N620"/>
<sequence>MKRAALVIAALALGAAPARAEKLVLALSSQQVTIASNYAGADLTLFGAIRGARPGARWDVIVQAEGPSGPVTVRRKEQLGPLWLNRATRAFTRAPSFLATLSSRPLQGVVSPEDIFSERLGLRAVTEGAPAEGTRKLSLSEDAAFVDALIRLQTERGHWREDGDGVTFLDRDLFRATIHLPPDIAFGPYQVDVRLYAAGVQAARETITFRVVKAGFEARVAALADQRRVAYGFVMALLALAFGWTASAVFRRE</sequence>
<comment type="caution">
    <text evidence="3">The sequence shown here is derived from an EMBL/GenBank/DDBJ whole genome shotgun (WGS) entry which is preliminary data.</text>
</comment>
<dbReference type="Pfam" id="PF09608">
    <property type="entry name" value="Alph_Pro_TM"/>
    <property type="match status" value="1"/>
</dbReference>
<reference evidence="3" key="1">
    <citation type="journal article" date="2014" name="Int. J. Syst. Evol. Microbiol.">
        <title>Complete genome sequence of Corynebacterium casei LMG S-19264T (=DSM 44701T), isolated from a smear-ripened cheese.</title>
        <authorList>
            <consortium name="US DOE Joint Genome Institute (JGI-PGF)"/>
            <person name="Walter F."/>
            <person name="Albersmeier A."/>
            <person name="Kalinowski J."/>
            <person name="Ruckert C."/>
        </authorList>
    </citation>
    <scope>NUCLEOTIDE SEQUENCE</scope>
    <source>
        <strain evidence="3">VKM B-2748</strain>
    </source>
</reference>
<keyword evidence="2" id="KW-0732">Signal</keyword>
<protein>
    <submittedName>
        <fullName evidence="3">Membrane protein</fullName>
    </submittedName>
</protein>
<proteinExistence type="predicted"/>
<organism evidence="3 4">
    <name type="scientific">Methylopila turkensis</name>
    <dbReference type="NCBI Taxonomy" id="1437816"/>
    <lineage>
        <taxon>Bacteria</taxon>
        <taxon>Pseudomonadati</taxon>
        <taxon>Pseudomonadota</taxon>
        <taxon>Alphaproteobacteria</taxon>
        <taxon>Hyphomicrobiales</taxon>
        <taxon>Methylopilaceae</taxon>
        <taxon>Methylopila</taxon>
    </lineage>
</organism>
<reference evidence="3" key="2">
    <citation type="submission" date="2023-01" db="EMBL/GenBank/DDBJ databases">
        <authorList>
            <person name="Sun Q."/>
            <person name="Evtushenko L."/>
        </authorList>
    </citation>
    <scope>NUCLEOTIDE SEQUENCE</scope>
    <source>
        <strain evidence="3">VKM B-2748</strain>
    </source>
</reference>
<dbReference type="Proteomes" id="UP001143309">
    <property type="component" value="Unassembled WGS sequence"/>
</dbReference>
<evidence type="ECO:0000313" key="3">
    <source>
        <dbReference type="EMBL" id="GLK78852.1"/>
    </source>
</evidence>
<name>A0A9W6N620_9HYPH</name>
<gene>
    <name evidence="3" type="ORF">GCM10008174_05930</name>
</gene>
<keyword evidence="1" id="KW-0812">Transmembrane</keyword>
<evidence type="ECO:0000256" key="1">
    <source>
        <dbReference type="SAM" id="Phobius"/>
    </source>
</evidence>
<evidence type="ECO:0000313" key="4">
    <source>
        <dbReference type="Proteomes" id="UP001143309"/>
    </source>
</evidence>
<feature type="signal peptide" evidence="2">
    <location>
        <begin position="1"/>
        <end position="20"/>
    </location>
</feature>
<keyword evidence="1" id="KW-1133">Transmembrane helix</keyword>